<dbReference type="PANTHER" id="PTHR12149">
    <property type="entry name" value="FRUCTOSAMINE 3 KINASE-RELATED PROTEIN"/>
    <property type="match status" value="1"/>
</dbReference>
<keyword evidence="1" id="KW-0808">Transferase</keyword>
<comment type="caution">
    <text evidence="2">The sequence shown here is derived from an EMBL/GenBank/DDBJ whole genome shotgun (WGS) entry which is preliminary data.</text>
</comment>
<proteinExistence type="inferred from homology"/>
<reference evidence="3" key="1">
    <citation type="journal article" date="2014" name="Sci. Data">
        <title>Genomes of diverse isolates of the marine cyanobacterium Prochlorococcus.</title>
        <authorList>
            <person name="Biller S."/>
            <person name="Berube P."/>
            <person name="Thompson J."/>
            <person name="Kelly L."/>
            <person name="Roggensack S."/>
            <person name="Awad L."/>
            <person name="Roache-Johnson K."/>
            <person name="Ding H."/>
            <person name="Giovannoni S.J."/>
            <person name="Moore L.R."/>
            <person name="Chisholm S.W."/>
        </authorList>
    </citation>
    <scope>NUCLEOTIDE SEQUENCE [LARGE SCALE GENOMIC DNA]</scope>
</reference>
<dbReference type="PANTHER" id="PTHR12149:SF8">
    <property type="entry name" value="PROTEIN-RIBULOSAMINE 3-KINASE"/>
    <property type="match status" value="1"/>
</dbReference>
<evidence type="ECO:0000313" key="3">
    <source>
        <dbReference type="Proteomes" id="UP000030481"/>
    </source>
</evidence>
<evidence type="ECO:0000256" key="1">
    <source>
        <dbReference type="PIRNR" id="PIRNR006221"/>
    </source>
</evidence>
<dbReference type="Gene3D" id="3.90.1200.10">
    <property type="match status" value="1"/>
</dbReference>
<accession>A0A0A2B8Q8</accession>
<comment type="similarity">
    <text evidence="1">Belongs to the fructosamine kinase family.</text>
</comment>
<dbReference type="PIRSF" id="PIRSF006221">
    <property type="entry name" value="Ketosamine-3-kinase"/>
    <property type="match status" value="1"/>
</dbReference>
<sequence length="294" mass="34395">MKMQKLSLIEVNEICDELGETHPKSIEQVHGGDIHAAWRIEFSNKKLFLKRNLRSKKFLEFEKYCLQNLKKYINKENLIIPEVIAYRNIKNIEFLIIEWIDMENFDQKKLGKGLGEMHLKSAESNPKMFGFPVDGFIGTTDQKKGWENNWIDCFLNLRIIPQLLMLQSKILEKDTINKVKEKIKSELLSHKPINTLVHGDLWSGNAGMDKNGKGVIFDPASWWADNEVDIAMSKLFGGFGREFYEEYHKIFPIKKGFEKRIIIYNFYHILNHANMFGGGYLKQVKDYVKEILNM</sequence>
<name>A0A0A2B8Q8_PROMR</name>
<keyword evidence="1 2" id="KW-0418">Kinase</keyword>
<dbReference type="InterPro" id="IPR016477">
    <property type="entry name" value="Fructo-/Ketosamine-3-kinase"/>
</dbReference>
<dbReference type="GO" id="GO:0016301">
    <property type="term" value="F:kinase activity"/>
    <property type="evidence" value="ECO:0007669"/>
    <property type="project" value="UniProtKB-UniRule"/>
</dbReference>
<dbReference type="SUPFAM" id="SSF56112">
    <property type="entry name" value="Protein kinase-like (PK-like)"/>
    <property type="match status" value="1"/>
</dbReference>
<dbReference type="Gene3D" id="3.30.200.20">
    <property type="entry name" value="Phosphorylase Kinase, domain 1"/>
    <property type="match status" value="1"/>
</dbReference>
<dbReference type="EMBL" id="JNAR01000005">
    <property type="protein sequence ID" value="KGG10266.1"/>
    <property type="molecule type" value="Genomic_DNA"/>
</dbReference>
<dbReference type="AlphaFoldDB" id="A0A0A2B8Q8"/>
<dbReference type="Pfam" id="PF03881">
    <property type="entry name" value="Fructosamin_kin"/>
    <property type="match status" value="1"/>
</dbReference>
<dbReference type="Proteomes" id="UP000030481">
    <property type="component" value="Unassembled WGS sequence"/>
</dbReference>
<gene>
    <name evidence="2" type="ORF">EV01_0440</name>
</gene>
<protein>
    <submittedName>
        <fullName evidence="2">Ribulosamine/erythrulosamine 3-kinase potentially involved in protein deglycation</fullName>
    </submittedName>
</protein>
<organism evidence="2 3">
    <name type="scientific">Prochlorococcus marinus str. MIT 9401</name>
    <dbReference type="NCBI Taxonomy" id="167551"/>
    <lineage>
        <taxon>Bacteria</taxon>
        <taxon>Bacillati</taxon>
        <taxon>Cyanobacteriota</taxon>
        <taxon>Cyanophyceae</taxon>
        <taxon>Synechococcales</taxon>
        <taxon>Prochlorococcaceae</taxon>
        <taxon>Prochlorococcus</taxon>
    </lineage>
</organism>
<dbReference type="InterPro" id="IPR011009">
    <property type="entry name" value="Kinase-like_dom_sf"/>
</dbReference>
<evidence type="ECO:0000313" key="2">
    <source>
        <dbReference type="EMBL" id="KGG10266.1"/>
    </source>
</evidence>